<evidence type="ECO:0000313" key="3">
    <source>
        <dbReference type="WBParaSite" id="EVEC_0000796101-mRNA-1"/>
    </source>
</evidence>
<evidence type="ECO:0000313" key="2">
    <source>
        <dbReference type="Proteomes" id="UP000274131"/>
    </source>
</evidence>
<gene>
    <name evidence="1" type="ORF">EVEC_LOCUS7445</name>
</gene>
<evidence type="ECO:0000313" key="1">
    <source>
        <dbReference type="EMBL" id="VDD92694.1"/>
    </source>
</evidence>
<dbReference type="WBParaSite" id="EVEC_0000796101-mRNA-1">
    <property type="protein sequence ID" value="EVEC_0000796101-mRNA-1"/>
    <property type="gene ID" value="EVEC_0000796101"/>
</dbReference>
<dbReference type="AlphaFoldDB" id="A0A0N4VBP7"/>
<name>A0A0N4VBP7_ENTVE</name>
<dbReference type="EMBL" id="UXUI01008926">
    <property type="protein sequence ID" value="VDD92694.1"/>
    <property type="molecule type" value="Genomic_DNA"/>
</dbReference>
<sequence>MGRSTAAVGLLLQTFRGKEDIKGTHWAKRAFFYKIVKMLSKSDIGLCKPGTIDDEFVPLQRGFDDAEKWLAIYTFSFLLKKNAVLRTSGKYPSPYLLLANISLCYKLVINALAVHSDDSGRLQGNIDNFLSRPHWVRKGLLCLL</sequence>
<protein>
    <submittedName>
        <fullName evidence="3">Fungal_trans domain-containing protein</fullName>
    </submittedName>
</protein>
<accession>A0A0N4VBP7</accession>
<reference evidence="3" key="1">
    <citation type="submission" date="2017-02" db="UniProtKB">
        <authorList>
            <consortium name="WormBaseParasite"/>
        </authorList>
    </citation>
    <scope>IDENTIFICATION</scope>
</reference>
<organism evidence="3">
    <name type="scientific">Enterobius vermicularis</name>
    <name type="common">Human pinworm</name>
    <dbReference type="NCBI Taxonomy" id="51028"/>
    <lineage>
        <taxon>Eukaryota</taxon>
        <taxon>Metazoa</taxon>
        <taxon>Ecdysozoa</taxon>
        <taxon>Nematoda</taxon>
        <taxon>Chromadorea</taxon>
        <taxon>Rhabditida</taxon>
        <taxon>Spirurina</taxon>
        <taxon>Oxyuridomorpha</taxon>
        <taxon>Oxyuroidea</taxon>
        <taxon>Oxyuridae</taxon>
        <taxon>Enterobius</taxon>
    </lineage>
</organism>
<dbReference type="Proteomes" id="UP000274131">
    <property type="component" value="Unassembled WGS sequence"/>
</dbReference>
<proteinExistence type="predicted"/>
<keyword evidence="2" id="KW-1185">Reference proteome</keyword>
<reference evidence="1 2" key="2">
    <citation type="submission" date="2018-10" db="EMBL/GenBank/DDBJ databases">
        <authorList>
            <consortium name="Pathogen Informatics"/>
        </authorList>
    </citation>
    <scope>NUCLEOTIDE SEQUENCE [LARGE SCALE GENOMIC DNA]</scope>
</reference>